<name>A0A815DAX6_9BILA</name>
<keyword evidence="2" id="KW-0732">Signal</keyword>
<proteinExistence type="predicted"/>
<organism evidence="3 4">
    <name type="scientific">Rotaria sordida</name>
    <dbReference type="NCBI Taxonomy" id="392033"/>
    <lineage>
        <taxon>Eukaryota</taxon>
        <taxon>Metazoa</taxon>
        <taxon>Spiralia</taxon>
        <taxon>Gnathifera</taxon>
        <taxon>Rotifera</taxon>
        <taxon>Eurotatoria</taxon>
        <taxon>Bdelloidea</taxon>
        <taxon>Philodinida</taxon>
        <taxon>Philodinidae</taxon>
        <taxon>Rotaria</taxon>
    </lineage>
</organism>
<accession>A0A815DAX6</accession>
<reference evidence="3" key="1">
    <citation type="submission" date="2021-02" db="EMBL/GenBank/DDBJ databases">
        <authorList>
            <person name="Nowell W R."/>
        </authorList>
    </citation>
    <scope>NUCLEOTIDE SEQUENCE</scope>
</reference>
<evidence type="ECO:0000313" key="4">
    <source>
        <dbReference type="Proteomes" id="UP000663889"/>
    </source>
</evidence>
<feature type="signal peptide" evidence="2">
    <location>
        <begin position="1"/>
        <end position="21"/>
    </location>
</feature>
<protein>
    <submittedName>
        <fullName evidence="3">Uncharacterized protein</fullName>
    </submittedName>
</protein>
<dbReference type="Proteomes" id="UP000663889">
    <property type="component" value="Unassembled WGS sequence"/>
</dbReference>
<dbReference type="AlphaFoldDB" id="A0A815DAX6"/>
<evidence type="ECO:0000256" key="1">
    <source>
        <dbReference type="SAM" id="MobiDB-lite"/>
    </source>
</evidence>
<evidence type="ECO:0000313" key="3">
    <source>
        <dbReference type="EMBL" id="CAF1295481.1"/>
    </source>
</evidence>
<dbReference type="EMBL" id="CAJNOU010002155">
    <property type="protein sequence ID" value="CAF1295481.1"/>
    <property type="molecule type" value="Genomic_DNA"/>
</dbReference>
<gene>
    <name evidence="3" type="ORF">SEV965_LOCUS26002</name>
</gene>
<comment type="caution">
    <text evidence="3">The sequence shown here is derived from an EMBL/GenBank/DDBJ whole genome shotgun (WGS) entry which is preliminary data.</text>
</comment>
<feature type="region of interest" description="Disordered" evidence="1">
    <location>
        <begin position="305"/>
        <end position="324"/>
    </location>
</feature>
<sequence>MILKSFITVSIIASLLRLTYGLSCNICEDWAAGCHRIVQRSSFDTCITTTGTCTIGSVTGSYTVLSAGTLSVCNDTEIWTEDIPDSAALIPYKESLCLKLDDNSYTVLPGIRSSFSYLTELLTKKREKMVRIVRQGRNFYGSSTCSVTNTNDTNNITIVSNSSSLTSISASSQSNIGSVDVTKSIDHHRKQIILTINEWVHKNKENLSNEDFSLVQGIDYDVNVTVNPDTAIVRCACGVKSTLKLVHTTYQAKKCTMMKNKCSTINEEGNIEPVEKMEKNMPFDSSQDSYSTIINNNEASALPKKRHGSFASSIDQSTKRKRII</sequence>
<evidence type="ECO:0000256" key="2">
    <source>
        <dbReference type="SAM" id="SignalP"/>
    </source>
</evidence>
<feature type="chain" id="PRO_5032564803" evidence="2">
    <location>
        <begin position="22"/>
        <end position="324"/>
    </location>
</feature>